<evidence type="ECO:0000256" key="3">
    <source>
        <dbReference type="ARBA" id="ARBA00023015"/>
    </source>
</evidence>
<evidence type="ECO:0000259" key="8">
    <source>
        <dbReference type="PROSITE" id="PS50110"/>
    </source>
</evidence>
<proteinExistence type="predicted"/>
<dbReference type="SMART" id="SM00448">
    <property type="entry name" value="REC"/>
    <property type="match status" value="1"/>
</dbReference>
<feature type="domain" description="Response regulatory" evidence="8">
    <location>
        <begin position="2"/>
        <end position="117"/>
    </location>
</feature>
<dbReference type="Gene3D" id="3.40.50.2300">
    <property type="match status" value="1"/>
</dbReference>
<evidence type="ECO:0000256" key="6">
    <source>
        <dbReference type="PROSITE-ProRule" id="PRU00169"/>
    </source>
</evidence>
<dbReference type="CDD" id="cd00383">
    <property type="entry name" value="trans_reg_C"/>
    <property type="match status" value="1"/>
</dbReference>
<name>A0A6S6SLS2_9BACT</name>
<feature type="modified residue" description="4-aspartylphosphate" evidence="6">
    <location>
        <position position="51"/>
    </location>
</feature>
<organism evidence="10">
    <name type="scientific">uncultured Sulfurovum sp</name>
    <dbReference type="NCBI Taxonomy" id="269237"/>
    <lineage>
        <taxon>Bacteria</taxon>
        <taxon>Pseudomonadati</taxon>
        <taxon>Campylobacterota</taxon>
        <taxon>Epsilonproteobacteria</taxon>
        <taxon>Campylobacterales</taxon>
        <taxon>Sulfurovaceae</taxon>
        <taxon>Sulfurovum</taxon>
        <taxon>environmental samples</taxon>
    </lineage>
</organism>
<dbReference type="Gene3D" id="6.10.250.690">
    <property type="match status" value="1"/>
</dbReference>
<dbReference type="SMART" id="SM00862">
    <property type="entry name" value="Trans_reg_C"/>
    <property type="match status" value="1"/>
</dbReference>
<dbReference type="InterPro" id="IPR036388">
    <property type="entry name" value="WH-like_DNA-bd_sf"/>
</dbReference>
<evidence type="ECO:0000256" key="4">
    <source>
        <dbReference type="ARBA" id="ARBA00023125"/>
    </source>
</evidence>
<dbReference type="PANTHER" id="PTHR48111:SF22">
    <property type="entry name" value="REGULATOR OF RPOS"/>
    <property type="match status" value="1"/>
</dbReference>
<keyword evidence="1 6" id="KW-0597">Phosphoprotein</keyword>
<sequence length="223" mass="25677">MHILIIDDNQELVFGLRKLLLETNHHVYEAYTLQEGAKALEQQNYDLVILDWMLPDGNGVQFLAAQRQSYLETTPVLMLSSKSESIEKVEALDAGADDYMEKPFSNIELMARIRVLLRRESQQKQSQVIIDNLFVNLSTREVLVDKESVILSKKEFELLEFLLLNSNVVLTRYQINEHLNPDFDAFRSSNLVDAHIKNLRKKLKTASTIIQTVRGVGFRVKKT</sequence>
<dbReference type="PANTHER" id="PTHR48111">
    <property type="entry name" value="REGULATOR OF RPOS"/>
    <property type="match status" value="1"/>
</dbReference>
<dbReference type="Gene3D" id="1.10.10.10">
    <property type="entry name" value="Winged helix-like DNA-binding domain superfamily/Winged helix DNA-binding domain"/>
    <property type="match status" value="1"/>
</dbReference>
<evidence type="ECO:0000259" key="9">
    <source>
        <dbReference type="PROSITE" id="PS51755"/>
    </source>
</evidence>
<dbReference type="GO" id="GO:0005829">
    <property type="term" value="C:cytosol"/>
    <property type="evidence" value="ECO:0007669"/>
    <property type="project" value="TreeGrafter"/>
</dbReference>
<keyword evidence="5" id="KW-0804">Transcription</keyword>
<protein>
    <submittedName>
        <fullName evidence="10">Two component transcriptional regulator, winged helix family</fullName>
    </submittedName>
</protein>
<dbReference type="PROSITE" id="PS50110">
    <property type="entry name" value="RESPONSE_REGULATORY"/>
    <property type="match status" value="1"/>
</dbReference>
<evidence type="ECO:0000256" key="2">
    <source>
        <dbReference type="ARBA" id="ARBA00023012"/>
    </source>
</evidence>
<dbReference type="EMBL" id="CACVAX010000016">
    <property type="protein sequence ID" value="CAA6807139.1"/>
    <property type="molecule type" value="Genomic_DNA"/>
</dbReference>
<feature type="DNA-binding region" description="OmpR/PhoB-type" evidence="7">
    <location>
        <begin position="125"/>
        <end position="222"/>
    </location>
</feature>
<dbReference type="GO" id="GO:0006355">
    <property type="term" value="P:regulation of DNA-templated transcription"/>
    <property type="evidence" value="ECO:0007669"/>
    <property type="project" value="InterPro"/>
</dbReference>
<keyword evidence="4 7" id="KW-0238">DNA-binding</keyword>
<feature type="domain" description="OmpR/PhoB-type" evidence="9">
    <location>
        <begin position="125"/>
        <end position="222"/>
    </location>
</feature>
<dbReference type="AlphaFoldDB" id="A0A6S6SLS2"/>
<dbReference type="InterPro" id="IPR039420">
    <property type="entry name" value="WalR-like"/>
</dbReference>
<dbReference type="GO" id="GO:0000976">
    <property type="term" value="F:transcription cis-regulatory region binding"/>
    <property type="evidence" value="ECO:0007669"/>
    <property type="project" value="TreeGrafter"/>
</dbReference>
<dbReference type="InterPro" id="IPR011006">
    <property type="entry name" value="CheY-like_superfamily"/>
</dbReference>
<gene>
    <name evidence="10" type="ORF">HELGO_WM14075</name>
</gene>
<dbReference type="GO" id="GO:0000156">
    <property type="term" value="F:phosphorelay response regulator activity"/>
    <property type="evidence" value="ECO:0007669"/>
    <property type="project" value="TreeGrafter"/>
</dbReference>
<dbReference type="Pfam" id="PF00072">
    <property type="entry name" value="Response_reg"/>
    <property type="match status" value="1"/>
</dbReference>
<keyword evidence="2" id="KW-0902">Two-component regulatory system</keyword>
<dbReference type="PROSITE" id="PS51755">
    <property type="entry name" value="OMPR_PHOB"/>
    <property type="match status" value="1"/>
</dbReference>
<evidence type="ECO:0000256" key="5">
    <source>
        <dbReference type="ARBA" id="ARBA00023163"/>
    </source>
</evidence>
<dbReference type="GO" id="GO:0032993">
    <property type="term" value="C:protein-DNA complex"/>
    <property type="evidence" value="ECO:0007669"/>
    <property type="project" value="TreeGrafter"/>
</dbReference>
<dbReference type="InterPro" id="IPR001789">
    <property type="entry name" value="Sig_transdc_resp-reg_receiver"/>
</dbReference>
<dbReference type="InterPro" id="IPR001867">
    <property type="entry name" value="OmpR/PhoB-type_DNA-bd"/>
</dbReference>
<accession>A0A6S6SLS2</accession>
<keyword evidence="3" id="KW-0805">Transcription regulation</keyword>
<dbReference type="Pfam" id="PF00486">
    <property type="entry name" value="Trans_reg_C"/>
    <property type="match status" value="1"/>
</dbReference>
<dbReference type="SUPFAM" id="SSF52172">
    <property type="entry name" value="CheY-like"/>
    <property type="match status" value="1"/>
</dbReference>
<evidence type="ECO:0000256" key="1">
    <source>
        <dbReference type="ARBA" id="ARBA00022553"/>
    </source>
</evidence>
<evidence type="ECO:0000313" key="10">
    <source>
        <dbReference type="EMBL" id="CAA6807139.1"/>
    </source>
</evidence>
<evidence type="ECO:0000256" key="7">
    <source>
        <dbReference type="PROSITE-ProRule" id="PRU01091"/>
    </source>
</evidence>
<reference evidence="10" key="1">
    <citation type="submission" date="2020-01" db="EMBL/GenBank/DDBJ databases">
        <authorList>
            <person name="Meier V. D."/>
            <person name="Meier V D."/>
        </authorList>
    </citation>
    <scope>NUCLEOTIDE SEQUENCE</scope>
    <source>
        <strain evidence="10">HLG_WM_MAG_04</strain>
    </source>
</reference>